<keyword evidence="4" id="KW-1185">Reference proteome</keyword>
<proteinExistence type="predicted"/>
<feature type="domain" description="Low molecular weight protein antigen 6 PH" evidence="2">
    <location>
        <begin position="46"/>
        <end position="95"/>
    </location>
</feature>
<keyword evidence="1" id="KW-0472">Membrane</keyword>
<dbReference type="InterPro" id="IPR019692">
    <property type="entry name" value="CFP-6_PH"/>
</dbReference>
<accession>A0ABT7TNF7</accession>
<name>A0ABT7TNF7_9MICO</name>
<dbReference type="EMBL" id="JAUCMN010000003">
    <property type="protein sequence ID" value="MDM7891123.1"/>
    <property type="molecule type" value="Genomic_DNA"/>
</dbReference>
<feature type="transmembrane region" description="Helical" evidence="1">
    <location>
        <begin position="147"/>
        <end position="168"/>
    </location>
</feature>
<keyword evidence="1" id="KW-1133">Transmembrane helix</keyword>
<dbReference type="Proteomes" id="UP001236404">
    <property type="component" value="Unassembled WGS sequence"/>
</dbReference>
<dbReference type="Pfam" id="PF10756">
    <property type="entry name" value="bPH_6"/>
    <property type="match status" value="1"/>
</dbReference>
<feature type="transmembrane region" description="Helical" evidence="1">
    <location>
        <begin position="27"/>
        <end position="45"/>
    </location>
</feature>
<comment type="caution">
    <text evidence="3">The sequence shown here is derived from an EMBL/GenBank/DDBJ whole genome shotgun (WGS) entry which is preliminary data.</text>
</comment>
<sequence length="169" mass="18227">MASGLVAFLGAFLLVDAAFRGSWVVFWVALGPIASVVWALWLLTFRPAILVDDHAVTVLNPLRTTRIPWSAVAAVRLRWQVLVETGDGRIVRCWGGPVVQRPRPVRRGTLSVPQDAAALPAITDRWRERRGVRPADGTVVRGWDRPAAVSGILVGTLLVVAAVVGLLAA</sequence>
<evidence type="ECO:0000259" key="2">
    <source>
        <dbReference type="Pfam" id="PF10756"/>
    </source>
</evidence>
<reference evidence="3 4" key="1">
    <citation type="submission" date="2023-06" db="EMBL/GenBank/DDBJ databases">
        <authorList>
            <person name="Feng G."/>
            <person name="Li J."/>
            <person name="Zhu H."/>
        </authorList>
    </citation>
    <scope>NUCLEOTIDE SEQUENCE [LARGE SCALE GENOMIC DNA]</scope>
    <source>
        <strain evidence="3 4">RHCKG28</strain>
    </source>
</reference>
<evidence type="ECO:0000256" key="1">
    <source>
        <dbReference type="SAM" id="Phobius"/>
    </source>
</evidence>
<evidence type="ECO:0000313" key="3">
    <source>
        <dbReference type="EMBL" id="MDM7891123.1"/>
    </source>
</evidence>
<protein>
    <submittedName>
        <fullName evidence="3">PH domain-containing protein</fullName>
    </submittedName>
</protein>
<evidence type="ECO:0000313" key="4">
    <source>
        <dbReference type="Proteomes" id="UP001236404"/>
    </source>
</evidence>
<gene>
    <name evidence="3" type="ORF">QUG93_05470</name>
</gene>
<dbReference type="RefSeq" id="WP_289472809.1">
    <property type="nucleotide sequence ID" value="NZ_JAUCMN010000003.1"/>
</dbReference>
<keyword evidence="1" id="KW-0812">Transmembrane</keyword>
<organism evidence="3 4">
    <name type="scientific">Curtobacterium caseinilyticum</name>
    <dbReference type="NCBI Taxonomy" id="3055137"/>
    <lineage>
        <taxon>Bacteria</taxon>
        <taxon>Bacillati</taxon>
        <taxon>Actinomycetota</taxon>
        <taxon>Actinomycetes</taxon>
        <taxon>Micrococcales</taxon>
        <taxon>Microbacteriaceae</taxon>
        <taxon>Curtobacterium</taxon>
    </lineage>
</organism>